<organism evidence="6 7">
    <name type="scientific">Bombilactobacillus mellis</name>
    <dbReference type="NCBI Taxonomy" id="1218508"/>
    <lineage>
        <taxon>Bacteria</taxon>
        <taxon>Bacillati</taxon>
        <taxon>Bacillota</taxon>
        <taxon>Bacilli</taxon>
        <taxon>Lactobacillales</taxon>
        <taxon>Lactobacillaceae</taxon>
        <taxon>Bombilactobacillus</taxon>
    </lineage>
</organism>
<dbReference type="HOGENOM" id="CLU_012358_0_1_9"/>
<keyword evidence="4" id="KW-0862">Zinc</keyword>
<gene>
    <name evidence="6" type="ORF">JG29_07760</name>
</gene>
<evidence type="ECO:0000256" key="4">
    <source>
        <dbReference type="ARBA" id="ARBA00022833"/>
    </source>
</evidence>
<dbReference type="GO" id="GO:0006147">
    <property type="term" value="P:guanine catabolic process"/>
    <property type="evidence" value="ECO:0007669"/>
    <property type="project" value="UniProtKB-UniPathway"/>
</dbReference>
<evidence type="ECO:0000256" key="3">
    <source>
        <dbReference type="ARBA" id="ARBA00022801"/>
    </source>
</evidence>
<protein>
    <submittedName>
        <fullName evidence="6">Putative guanine deaminase</fullName>
    </submittedName>
</protein>
<comment type="cofactor">
    <cofactor evidence="1">
        <name>Zn(2+)</name>
        <dbReference type="ChEBI" id="CHEBI:29105"/>
    </cofactor>
</comment>
<evidence type="ECO:0000256" key="2">
    <source>
        <dbReference type="ARBA" id="ARBA00022723"/>
    </source>
</evidence>
<keyword evidence="3" id="KW-0378">Hydrolase</keyword>
<evidence type="ECO:0000256" key="1">
    <source>
        <dbReference type="ARBA" id="ARBA00001947"/>
    </source>
</evidence>
<keyword evidence="7" id="KW-1185">Reference proteome</keyword>
<evidence type="ECO:0000313" key="6">
    <source>
        <dbReference type="EMBL" id="KJY48955.1"/>
    </source>
</evidence>
<dbReference type="Proteomes" id="UP000033695">
    <property type="component" value="Unassembled WGS sequence"/>
</dbReference>
<dbReference type="RefSeq" id="WP_232297081.1">
    <property type="nucleotide sequence ID" value="NZ_KQ033877.1"/>
</dbReference>
<proteinExistence type="predicted"/>
<feature type="domain" description="Amidohydrolase-related" evidence="5">
    <location>
        <begin position="42"/>
        <end position="417"/>
    </location>
</feature>
<dbReference type="GO" id="GO:0008892">
    <property type="term" value="F:guanine deaminase activity"/>
    <property type="evidence" value="ECO:0007669"/>
    <property type="project" value="TreeGrafter"/>
</dbReference>
<dbReference type="GO" id="GO:0008270">
    <property type="term" value="F:zinc ion binding"/>
    <property type="evidence" value="ECO:0007669"/>
    <property type="project" value="TreeGrafter"/>
</dbReference>
<name>A0A0F4KRE3_9LACO</name>
<dbReference type="SUPFAM" id="SSF51338">
    <property type="entry name" value="Composite domain of metallo-dependent hydrolases"/>
    <property type="match status" value="1"/>
</dbReference>
<evidence type="ECO:0000259" key="5">
    <source>
        <dbReference type="Pfam" id="PF01979"/>
    </source>
</evidence>
<reference evidence="6 7" key="1">
    <citation type="submission" date="2014-12" db="EMBL/GenBank/DDBJ databases">
        <title>Comparative genomics of the lactic acid bacteria isolated from the honey bee gut.</title>
        <authorList>
            <person name="Ellegaard K.M."/>
            <person name="Tamarit D."/>
            <person name="Javelind E."/>
            <person name="Olofsson T."/>
            <person name="Andersson S.G."/>
            <person name="Vasquez A."/>
        </authorList>
    </citation>
    <scope>NUCLEOTIDE SEQUENCE [LARGE SCALE GENOMIC DNA]</scope>
    <source>
        <strain evidence="6 7">Hon2</strain>
    </source>
</reference>
<dbReference type="EMBL" id="JXBZ01000007">
    <property type="protein sequence ID" value="KJY48955.1"/>
    <property type="molecule type" value="Genomic_DNA"/>
</dbReference>
<dbReference type="PATRIC" id="fig|1218508.4.peg.794"/>
<dbReference type="InterPro" id="IPR011059">
    <property type="entry name" value="Metal-dep_hydrolase_composite"/>
</dbReference>
<dbReference type="SUPFAM" id="SSF51556">
    <property type="entry name" value="Metallo-dependent hydrolases"/>
    <property type="match status" value="1"/>
</dbReference>
<dbReference type="PANTHER" id="PTHR11271:SF6">
    <property type="entry name" value="GUANINE DEAMINASE"/>
    <property type="match status" value="1"/>
</dbReference>
<dbReference type="PANTHER" id="PTHR11271">
    <property type="entry name" value="GUANINE DEAMINASE"/>
    <property type="match status" value="1"/>
</dbReference>
<dbReference type="InterPro" id="IPR051607">
    <property type="entry name" value="Metallo-dep_hydrolases"/>
</dbReference>
<dbReference type="InterPro" id="IPR032466">
    <property type="entry name" value="Metal_Hydrolase"/>
</dbReference>
<dbReference type="Gene3D" id="3.20.20.140">
    <property type="entry name" value="Metal-dependent hydrolases"/>
    <property type="match status" value="1"/>
</dbReference>
<dbReference type="GO" id="GO:0005829">
    <property type="term" value="C:cytosol"/>
    <property type="evidence" value="ECO:0007669"/>
    <property type="project" value="TreeGrafter"/>
</dbReference>
<dbReference type="Pfam" id="PF01979">
    <property type="entry name" value="Amidohydro_1"/>
    <property type="match status" value="1"/>
</dbReference>
<sequence length="427" mass="47742">MLCLDHQGYIAQIISPQMKDYQLLIDAAKKADCLLELAADQVILPGFIDLHIHAPQWPNAGVALDQPLEQWLNAYTFPLEKRYQDPSFAKKVYANLVQELLAQGTTTALYFGSVHNLGNLELVKACYHYGQRGFVGKVVMDNPQQTPEDYRDLSTAQALRDTEDFIKTVQQLNQSESIPVTPVITPRFVPSCTTPTLAGLGYLARQYNLPIQSHCSESDWENDYAIQNYHQRDAEVLNHFGLLTDKAVMAHGTLLNEADLNLFQKRQVALAHCPISNVYFGNAVLPAKEILERKNKMGLGTDISGGFSPSLYQNIRQAVISSHQLHEGVDARIDPSTRGSSRKMLTMKNAFYLATVGGAQSLHVPAGVIQVGHYADLQIVRQNWQAFQAETPVMRFEKFMYHTTKANIDQVMVQGKLINLNQGVNDD</sequence>
<dbReference type="Gene3D" id="2.30.40.10">
    <property type="entry name" value="Urease, subunit C, domain 1"/>
    <property type="match status" value="1"/>
</dbReference>
<dbReference type="AlphaFoldDB" id="A0A0F4KRE3"/>
<comment type="caution">
    <text evidence="6">The sequence shown here is derived from an EMBL/GenBank/DDBJ whole genome shotgun (WGS) entry which is preliminary data.</text>
</comment>
<dbReference type="STRING" id="1218508.JG29_07760"/>
<accession>A0A0F4KRE3</accession>
<evidence type="ECO:0000313" key="7">
    <source>
        <dbReference type="Proteomes" id="UP000033695"/>
    </source>
</evidence>
<keyword evidence="2" id="KW-0479">Metal-binding</keyword>
<dbReference type="UniPathway" id="UPA00603">
    <property type="reaction ID" value="UER00660"/>
</dbReference>
<dbReference type="InterPro" id="IPR006680">
    <property type="entry name" value="Amidohydro-rel"/>
</dbReference>